<dbReference type="InterPro" id="IPR011335">
    <property type="entry name" value="Restrct_endonuc-II-like"/>
</dbReference>
<keyword evidence="2" id="KW-0378">Hydrolase</keyword>
<proteinExistence type="predicted"/>
<protein>
    <submittedName>
        <fullName evidence="2">Restriction endonuclease</fullName>
    </submittedName>
</protein>
<dbReference type="Pfam" id="PF04471">
    <property type="entry name" value="Mrr_cat"/>
    <property type="match status" value="1"/>
</dbReference>
<comment type="caution">
    <text evidence="2">The sequence shown here is derived from an EMBL/GenBank/DDBJ whole genome shotgun (WGS) entry which is preliminary data.</text>
</comment>
<dbReference type="GO" id="GO:0004519">
    <property type="term" value="F:endonuclease activity"/>
    <property type="evidence" value="ECO:0007669"/>
    <property type="project" value="UniProtKB-KW"/>
</dbReference>
<reference evidence="2 3" key="1">
    <citation type="submission" date="2021-03" db="EMBL/GenBank/DDBJ databases">
        <title>Whole genome sequence of Metabacillus bambusae BG109.</title>
        <authorList>
            <person name="Jeong J.W."/>
        </authorList>
    </citation>
    <scope>NUCLEOTIDE SEQUENCE [LARGE SCALE GENOMIC DNA]</scope>
    <source>
        <strain evidence="2 3">BG109</strain>
    </source>
</reference>
<evidence type="ECO:0000259" key="1">
    <source>
        <dbReference type="Pfam" id="PF04471"/>
    </source>
</evidence>
<accession>A0ABS3N727</accession>
<feature type="domain" description="Restriction endonuclease type IV Mrr" evidence="1">
    <location>
        <begin position="14"/>
        <end position="124"/>
    </location>
</feature>
<dbReference type="SUPFAM" id="SSF52980">
    <property type="entry name" value="Restriction endonuclease-like"/>
    <property type="match status" value="1"/>
</dbReference>
<dbReference type="InterPro" id="IPR007560">
    <property type="entry name" value="Restrct_endonuc_IV_Mrr"/>
</dbReference>
<dbReference type="Proteomes" id="UP000663981">
    <property type="component" value="Unassembled WGS sequence"/>
</dbReference>
<gene>
    <name evidence="2" type="ORF">I7822_20875</name>
</gene>
<sequence>MLKTNTSEILRKAYAFEELCGDIFTSKGFLVQQDVKFNNYNDVADMILTRKDGKKVAIEIKFYRTRKPNKSMLLKAIKVAKDAAQELNIENAVIIIGMPLENSFKEELKEDFDIHIIDSKNLMYLTKDNDILRTKLINLLYDIPQDIPVEENIELFDINSLFYEANSHSYPEILYNLPRGELLGKELENIRTGNSTFSLYEDKCEEILKYLFDENLTGWHRQSRTDDGLNRYDLICRVRRGNEFWEFLINDFHSRYIVFEFKNYSTKVKQTQVYTTEKYLFQTALRNVCFIISRTGLDNNAINATKGVLRESGKLIISLCDDDLFKLLQLKESGDEPSDYLFELIDDTLLKLSK</sequence>
<organism evidence="2 3">
    <name type="scientific">Metabacillus bambusae</name>
    <dbReference type="NCBI Taxonomy" id="2795218"/>
    <lineage>
        <taxon>Bacteria</taxon>
        <taxon>Bacillati</taxon>
        <taxon>Bacillota</taxon>
        <taxon>Bacilli</taxon>
        <taxon>Bacillales</taxon>
        <taxon>Bacillaceae</taxon>
        <taxon>Metabacillus</taxon>
    </lineage>
</organism>
<evidence type="ECO:0000313" key="3">
    <source>
        <dbReference type="Proteomes" id="UP000663981"/>
    </source>
</evidence>
<dbReference type="RefSeq" id="WP_207981003.1">
    <property type="nucleotide sequence ID" value="NZ_JAGDEL010000019.1"/>
</dbReference>
<name>A0ABS3N727_9BACI</name>
<keyword evidence="2" id="KW-0255">Endonuclease</keyword>
<keyword evidence="3" id="KW-1185">Reference proteome</keyword>
<dbReference type="EMBL" id="JAGDEL010000019">
    <property type="protein sequence ID" value="MBO1514080.1"/>
    <property type="molecule type" value="Genomic_DNA"/>
</dbReference>
<evidence type="ECO:0000313" key="2">
    <source>
        <dbReference type="EMBL" id="MBO1514080.1"/>
    </source>
</evidence>
<keyword evidence="2" id="KW-0540">Nuclease</keyword>